<proteinExistence type="predicted"/>
<keyword evidence="2" id="KW-1185">Reference proteome</keyword>
<reference evidence="1 2" key="1">
    <citation type="submission" date="2020-08" db="EMBL/GenBank/DDBJ databases">
        <title>Genomic Encyclopedia of Type Strains, Phase IV (KMG-IV): sequencing the most valuable type-strain genomes for metagenomic binning, comparative biology and taxonomic classification.</title>
        <authorList>
            <person name="Goeker M."/>
        </authorList>
    </citation>
    <scope>NUCLEOTIDE SEQUENCE [LARGE SCALE GENOMIC DNA]</scope>
    <source>
        <strain evidence="1 2">DSM 5895</strain>
    </source>
</reference>
<comment type="caution">
    <text evidence="1">The sequence shown here is derived from an EMBL/GenBank/DDBJ whole genome shotgun (WGS) entry which is preliminary data.</text>
</comment>
<dbReference type="AlphaFoldDB" id="A0A839ZA33"/>
<accession>A0A839ZA33</accession>
<evidence type="ECO:0000313" key="1">
    <source>
        <dbReference type="EMBL" id="MBB3771594.1"/>
    </source>
</evidence>
<name>A0A839ZA33_9HYPH</name>
<sequence>MSVDLTRYPANSTTQQSDKILMGDRTFEVSEVRRDCQSRVVRLLASGGLDNTEDG</sequence>
<gene>
    <name evidence="1" type="ORF">FHS55_002193</name>
</gene>
<organism evidence="1 2">
    <name type="scientific">Ancylobacter tetraedralis</name>
    <dbReference type="NCBI Taxonomy" id="217068"/>
    <lineage>
        <taxon>Bacteria</taxon>
        <taxon>Pseudomonadati</taxon>
        <taxon>Pseudomonadota</taxon>
        <taxon>Alphaproteobacteria</taxon>
        <taxon>Hyphomicrobiales</taxon>
        <taxon>Xanthobacteraceae</taxon>
        <taxon>Ancylobacter</taxon>
    </lineage>
</organism>
<dbReference type="Proteomes" id="UP000533469">
    <property type="component" value="Unassembled WGS sequence"/>
</dbReference>
<dbReference type="RefSeq" id="WP_183189750.1">
    <property type="nucleotide sequence ID" value="NZ_JACICD010000003.1"/>
</dbReference>
<dbReference type="EMBL" id="JACICD010000003">
    <property type="protein sequence ID" value="MBB3771594.1"/>
    <property type="molecule type" value="Genomic_DNA"/>
</dbReference>
<protein>
    <submittedName>
        <fullName evidence="1">Uncharacterized protein</fullName>
    </submittedName>
</protein>
<evidence type="ECO:0000313" key="2">
    <source>
        <dbReference type="Proteomes" id="UP000533469"/>
    </source>
</evidence>